<dbReference type="RefSeq" id="WP_070125062.1">
    <property type="nucleotide sequence ID" value="NZ_MDHN01000015.1"/>
</dbReference>
<dbReference type="EMBL" id="MDHN01000015">
    <property type="protein sequence ID" value="OFC71369.1"/>
    <property type="molecule type" value="Genomic_DNA"/>
</dbReference>
<dbReference type="GO" id="GO:0035999">
    <property type="term" value="P:tetrahydrofolate interconversion"/>
    <property type="evidence" value="ECO:0007669"/>
    <property type="project" value="TreeGrafter"/>
</dbReference>
<dbReference type="PANTHER" id="PTHR23407">
    <property type="entry name" value="ATPASE INHIBITOR/5-FORMYLTETRAHYDROFOLATE CYCLO-LIGASE"/>
    <property type="match status" value="1"/>
</dbReference>
<keyword evidence="5" id="KW-0460">Magnesium</keyword>
<dbReference type="GO" id="GO:0009396">
    <property type="term" value="P:folic acid-containing compound biosynthetic process"/>
    <property type="evidence" value="ECO:0007669"/>
    <property type="project" value="TreeGrafter"/>
</dbReference>
<dbReference type="InterPro" id="IPR002698">
    <property type="entry name" value="FTHF_cligase"/>
</dbReference>
<keyword evidence="5" id="KW-0479">Metal-binding</keyword>
<keyword evidence="6" id="KW-0436">Ligase</keyword>
<name>A0A1E7ZCY0_9ALTE</name>
<evidence type="ECO:0000256" key="5">
    <source>
        <dbReference type="RuleBase" id="RU361279"/>
    </source>
</evidence>
<feature type="binding site" evidence="4">
    <location>
        <begin position="142"/>
        <end position="150"/>
    </location>
    <ligand>
        <name>ATP</name>
        <dbReference type="ChEBI" id="CHEBI:30616"/>
    </ligand>
</feature>
<comment type="cofactor">
    <cofactor evidence="5">
        <name>Mg(2+)</name>
        <dbReference type="ChEBI" id="CHEBI:18420"/>
    </cofactor>
</comment>
<dbReference type="OrthoDB" id="9801938at2"/>
<evidence type="ECO:0000256" key="2">
    <source>
        <dbReference type="ARBA" id="ARBA00022741"/>
    </source>
</evidence>
<evidence type="ECO:0000256" key="4">
    <source>
        <dbReference type="PIRSR" id="PIRSR006806-1"/>
    </source>
</evidence>
<feature type="binding site" evidence="4">
    <location>
        <position position="62"/>
    </location>
    <ligand>
        <name>substrate</name>
    </ligand>
</feature>
<dbReference type="PIRSF" id="PIRSF006806">
    <property type="entry name" value="FTHF_cligase"/>
    <property type="match status" value="1"/>
</dbReference>
<keyword evidence="2 4" id="KW-0547">Nucleotide-binding</keyword>
<comment type="similarity">
    <text evidence="1 5">Belongs to the 5-formyltetrahydrofolate cyclo-ligase family.</text>
</comment>
<dbReference type="Gene3D" id="3.40.50.10420">
    <property type="entry name" value="NagB/RpiA/CoA transferase-like"/>
    <property type="match status" value="1"/>
</dbReference>
<sequence length="202" mass="23021">MASLPSEGLSRGDLRKRLRTQRNSLTPEAQHDAAHMLAEQLTKLPEWQRANTVAAYLENDGEVGLQAVINSANQADKILSLPVIHPFNRQHLLFLRYHQNTVLTRNRFNIQEPVLRCPDVVPFSHHQLILMPLVGFDADGNRLGMGGGFYDRVLAPYRHRENRPLLIGTAHDCQHVDHLPIEPWDFPLDMVITPSHVFRPAR</sequence>
<dbReference type="GO" id="GO:0046872">
    <property type="term" value="F:metal ion binding"/>
    <property type="evidence" value="ECO:0007669"/>
    <property type="project" value="UniProtKB-KW"/>
</dbReference>
<dbReference type="InterPro" id="IPR024185">
    <property type="entry name" value="FTHF_cligase-like_sf"/>
</dbReference>
<evidence type="ECO:0000256" key="3">
    <source>
        <dbReference type="ARBA" id="ARBA00022840"/>
    </source>
</evidence>
<dbReference type="SUPFAM" id="SSF100950">
    <property type="entry name" value="NagB/RpiA/CoA transferase-like"/>
    <property type="match status" value="1"/>
</dbReference>
<evidence type="ECO:0000256" key="1">
    <source>
        <dbReference type="ARBA" id="ARBA00010638"/>
    </source>
</evidence>
<dbReference type="EC" id="6.3.3.2" evidence="5"/>
<dbReference type="PANTHER" id="PTHR23407:SF1">
    <property type="entry name" value="5-FORMYLTETRAHYDROFOLATE CYCLO-LIGASE"/>
    <property type="match status" value="1"/>
</dbReference>
<dbReference type="Pfam" id="PF01812">
    <property type="entry name" value="5-FTHF_cyc-lig"/>
    <property type="match status" value="1"/>
</dbReference>
<keyword evidence="3 4" id="KW-0067">ATP-binding</keyword>
<protein>
    <recommendedName>
        <fullName evidence="5">5-formyltetrahydrofolate cyclo-ligase</fullName>
        <ecNumber evidence="5">6.3.3.2</ecNumber>
    </recommendedName>
</protein>
<feature type="binding site" evidence="4">
    <location>
        <position position="57"/>
    </location>
    <ligand>
        <name>substrate</name>
    </ligand>
</feature>
<dbReference type="GO" id="GO:0030272">
    <property type="term" value="F:5-formyltetrahydrofolate cyclo-ligase activity"/>
    <property type="evidence" value="ECO:0007669"/>
    <property type="project" value="UniProtKB-EC"/>
</dbReference>
<dbReference type="STRING" id="1656094.BFC18_09460"/>
<dbReference type="AlphaFoldDB" id="A0A1E7ZCY0"/>
<gene>
    <name evidence="6" type="ORF">BFC18_09460</name>
</gene>
<keyword evidence="7" id="KW-1185">Reference proteome</keyword>
<comment type="caution">
    <text evidence="6">The sequence shown here is derived from an EMBL/GenBank/DDBJ whole genome shotgun (WGS) entry which is preliminary data.</text>
</comment>
<comment type="catalytic activity">
    <reaction evidence="5">
        <text>(6S)-5-formyl-5,6,7,8-tetrahydrofolate + ATP = (6R)-5,10-methenyltetrahydrofolate + ADP + phosphate</text>
        <dbReference type="Rhea" id="RHEA:10488"/>
        <dbReference type="ChEBI" id="CHEBI:30616"/>
        <dbReference type="ChEBI" id="CHEBI:43474"/>
        <dbReference type="ChEBI" id="CHEBI:57455"/>
        <dbReference type="ChEBI" id="CHEBI:57457"/>
        <dbReference type="ChEBI" id="CHEBI:456216"/>
        <dbReference type="EC" id="6.3.3.2"/>
    </reaction>
</comment>
<proteinExistence type="inferred from homology"/>
<evidence type="ECO:0000313" key="6">
    <source>
        <dbReference type="EMBL" id="OFC71369.1"/>
    </source>
</evidence>
<evidence type="ECO:0000313" key="7">
    <source>
        <dbReference type="Proteomes" id="UP000175691"/>
    </source>
</evidence>
<dbReference type="GO" id="GO:0005524">
    <property type="term" value="F:ATP binding"/>
    <property type="evidence" value="ECO:0007669"/>
    <property type="project" value="UniProtKB-KW"/>
</dbReference>
<dbReference type="InterPro" id="IPR037171">
    <property type="entry name" value="NagB/RpiA_transferase-like"/>
</dbReference>
<organism evidence="6 7">
    <name type="scientific">Alteromonas confluentis</name>
    <dbReference type="NCBI Taxonomy" id="1656094"/>
    <lineage>
        <taxon>Bacteria</taxon>
        <taxon>Pseudomonadati</taxon>
        <taxon>Pseudomonadota</taxon>
        <taxon>Gammaproteobacteria</taxon>
        <taxon>Alteromonadales</taxon>
        <taxon>Alteromonadaceae</taxon>
        <taxon>Alteromonas/Salinimonas group</taxon>
        <taxon>Alteromonas</taxon>
    </lineage>
</organism>
<dbReference type="Proteomes" id="UP000175691">
    <property type="component" value="Unassembled WGS sequence"/>
</dbReference>
<reference evidence="6 7" key="1">
    <citation type="submission" date="2016-08" db="EMBL/GenBank/DDBJ databases">
        <authorList>
            <person name="Seilhamer J.J."/>
        </authorList>
    </citation>
    <scope>NUCLEOTIDE SEQUENCE [LARGE SCALE GENOMIC DNA]</scope>
    <source>
        <strain evidence="6 7">KCTC 42603</strain>
    </source>
</reference>
<accession>A0A1E7ZCY0</accession>
<dbReference type="NCBIfam" id="TIGR02727">
    <property type="entry name" value="MTHFS_bact"/>
    <property type="match status" value="1"/>
</dbReference>